<feature type="domain" description="Activator of Hsp90 ATPase homologue 1/2-like C-terminal" evidence="2">
    <location>
        <begin position="14"/>
        <end position="141"/>
    </location>
</feature>
<dbReference type="AlphaFoldDB" id="A0A1R1EPN9"/>
<dbReference type="InterPro" id="IPR013538">
    <property type="entry name" value="ASHA1/2-like_C"/>
</dbReference>
<dbReference type="Proteomes" id="UP000187172">
    <property type="component" value="Unassembled WGS sequence"/>
</dbReference>
<evidence type="ECO:0000259" key="2">
    <source>
        <dbReference type="Pfam" id="PF08327"/>
    </source>
</evidence>
<proteinExistence type="inferred from homology"/>
<protein>
    <recommendedName>
        <fullName evidence="2">Activator of Hsp90 ATPase homologue 1/2-like C-terminal domain-containing protein</fullName>
    </recommendedName>
</protein>
<keyword evidence="4" id="KW-1185">Reference proteome</keyword>
<gene>
    <name evidence="3" type="ORF">BK138_18485</name>
</gene>
<dbReference type="InterPro" id="IPR023393">
    <property type="entry name" value="START-like_dom_sf"/>
</dbReference>
<reference evidence="3 4" key="1">
    <citation type="submission" date="2016-11" db="EMBL/GenBank/DDBJ databases">
        <title>Paenibacillus species isolates.</title>
        <authorList>
            <person name="Beno S.M."/>
        </authorList>
    </citation>
    <scope>NUCLEOTIDE SEQUENCE [LARGE SCALE GENOMIC DNA]</scope>
    <source>
        <strain evidence="3 4">FSL R5-0378</strain>
    </source>
</reference>
<comment type="similarity">
    <text evidence="1">Belongs to the AHA1 family.</text>
</comment>
<evidence type="ECO:0000256" key="1">
    <source>
        <dbReference type="ARBA" id="ARBA00006817"/>
    </source>
</evidence>
<organism evidence="3 4">
    <name type="scientific">Paenibacillus rhizosphaerae</name>
    <dbReference type="NCBI Taxonomy" id="297318"/>
    <lineage>
        <taxon>Bacteria</taxon>
        <taxon>Bacillati</taxon>
        <taxon>Bacillota</taxon>
        <taxon>Bacilli</taxon>
        <taxon>Bacillales</taxon>
        <taxon>Paenibacillaceae</taxon>
        <taxon>Paenibacillus</taxon>
    </lineage>
</organism>
<dbReference type="EMBL" id="MRTP01000004">
    <property type="protein sequence ID" value="OMF53804.1"/>
    <property type="molecule type" value="Genomic_DNA"/>
</dbReference>
<comment type="caution">
    <text evidence="3">The sequence shown here is derived from an EMBL/GenBank/DDBJ whole genome shotgun (WGS) entry which is preliminary data.</text>
</comment>
<sequence>MDTRSFVYVTYIAATPENLWQALTDGDLTEKYFFGTRVESEWTVGSAVNYLRGGEVTDYGEVLASDAPRQLSFTWTYKGDNTPRNSTGVVTFELQPMGPVVKLILRHENLLDSDFVDEERTFEGYNNGWPAILSNLKTFLETGETMPPISL</sequence>
<dbReference type="SUPFAM" id="SSF55961">
    <property type="entry name" value="Bet v1-like"/>
    <property type="match status" value="1"/>
</dbReference>
<evidence type="ECO:0000313" key="4">
    <source>
        <dbReference type="Proteomes" id="UP000187172"/>
    </source>
</evidence>
<evidence type="ECO:0000313" key="3">
    <source>
        <dbReference type="EMBL" id="OMF53804.1"/>
    </source>
</evidence>
<dbReference type="STRING" id="297318.BK138_18485"/>
<accession>A0A1R1EPN9</accession>
<dbReference type="CDD" id="cd08893">
    <property type="entry name" value="SRPBCC_CalC_Aha1-like_GntR-HTH"/>
    <property type="match status" value="1"/>
</dbReference>
<dbReference type="Pfam" id="PF08327">
    <property type="entry name" value="AHSA1"/>
    <property type="match status" value="1"/>
</dbReference>
<name>A0A1R1EPN9_9BACL</name>
<dbReference type="Gene3D" id="3.30.530.20">
    <property type="match status" value="1"/>
</dbReference>